<keyword evidence="2" id="KW-1185">Reference proteome</keyword>
<dbReference type="InterPro" id="IPR010985">
    <property type="entry name" value="Ribbon_hlx_hlx"/>
</dbReference>
<accession>A0A917WZN5</accession>
<dbReference type="EMBL" id="BMLG01000060">
    <property type="protein sequence ID" value="GGM43777.1"/>
    <property type="molecule type" value="Genomic_DNA"/>
</dbReference>
<comment type="caution">
    <text evidence="1">The sequence shown here is derived from an EMBL/GenBank/DDBJ whole genome shotgun (WGS) entry which is preliminary data.</text>
</comment>
<gene>
    <name evidence="1" type="ORF">GCM10011351_32200</name>
</gene>
<evidence type="ECO:0000313" key="2">
    <source>
        <dbReference type="Proteomes" id="UP000618460"/>
    </source>
</evidence>
<proteinExistence type="predicted"/>
<reference evidence="1" key="1">
    <citation type="journal article" date="2014" name="Int. J. Syst. Evol. Microbiol.">
        <title>Complete genome sequence of Corynebacterium casei LMG S-19264T (=DSM 44701T), isolated from a smear-ripened cheese.</title>
        <authorList>
            <consortium name="US DOE Joint Genome Institute (JGI-PGF)"/>
            <person name="Walter F."/>
            <person name="Albersmeier A."/>
            <person name="Kalinowski J."/>
            <person name="Ruckert C."/>
        </authorList>
    </citation>
    <scope>NUCLEOTIDE SEQUENCE</scope>
    <source>
        <strain evidence="1">CGMCC 1.6333</strain>
    </source>
</reference>
<dbReference type="GO" id="GO:0006355">
    <property type="term" value="P:regulation of DNA-templated transcription"/>
    <property type="evidence" value="ECO:0007669"/>
    <property type="project" value="InterPro"/>
</dbReference>
<dbReference type="SUPFAM" id="SSF47598">
    <property type="entry name" value="Ribbon-helix-helix"/>
    <property type="match status" value="1"/>
</dbReference>
<organism evidence="1 2">
    <name type="scientific">Paraliobacillus quinghaiensis</name>
    <dbReference type="NCBI Taxonomy" id="470815"/>
    <lineage>
        <taxon>Bacteria</taxon>
        <taxon>Bacillati</taxon>
        <taxon>Bacillota</taxon>
        <taxon>Bacilli</taxon>
        <taxon>Bacillales</taxon>
        <taxon>Bacillaceae</taxon>
        <taxon>Paraliobacillus</taxon>
    </lineage>
</organism>
<dbReference type="Proteomes" id="UP000618460">
    <property type="component" value="Unassembled WGS sequence"/>
</dbReference>
<dbReference type="InterPro" id="IPR013321">
    <property type="entry name" value="Arc_rbn_hlx_hlx"/>
</dbReference>
<evidence type="ECO:0000313" key="1">
    <source>
        <dbReference type="EMBL" id="GGM43777.1"/>
    </source>
</evidence>
<dbReference type="RefSeq" id="WP_188618858.1">
    <property type="nucleotide sequence ID" value="NZ_BMLG01000060.1"/>
</dbReference>
<protein>
    <submittedName>
        <fullName evidence="1">Uncharacterized protein</fullName>
    </submittedName>
</protein>
<name>A0A917WZN5_9BACI</name>
<sequence length="63" mass="7277">MPVRLNTRVSDRTNEWLDKRSEEMAISKSALVNVAVENYIKETEVVHGLPELLKRLEQEGIKL</sequence>
<dbReference type="AlphaFoldDB" id="A0A917WZN5"/>
<dbReference type="Gene3D" id="1.10.1220.10">
    <property type="entry name" value="Met repressor-like"/>
    <property type="match status" value="1"/>
</dbReference>
<reference evidence="1" key="2">
    <citation type="submission" date="2020-09" db="EMBL/GenBank/DDBJ databases">
        <authorList>
            <person name="Sun Q."/>
            <person name="Zhou Y."/>
        </authorList>
    </citation>
    <scope>NUCLEOTIDE SEQUENCE</scope>
    <source>
        <strain evidence="1">CGMCC 1.6333</strain>
    </source>
</reference>